<dbReference type="EMBL" id="JBHTEF010000001">
    <property type="protein sequence ID" value="MFC7579745.1"/>
    <property type="molecule type" value="Genomic_DNA"/>
</dbReference>
<comment type="caution">
    <text evidence="2">The sequence shown here is derived from an EMBL/GenBank/DDBJ whole genome shotgun (WGS) entry which is preliminary data.</text>
</comment>
<dbReference type="RefSeq" id="WP_380971217.1">
    <property type="nucleotide sequence ID" value="NZ_JBHTEF010000001.1"/>
</dbReference>
<evidence type="ECO:0000313" key="3">
    <source>
        <dbReference type="Proteomes" id="UP001596527"/>
    </source>
</evidence>
<accession>A0ABW2SHY6</accession>
<keyword evidence="3" id="KW-1185">Reference proteome</keyword>
<gene>
    <name evidence="2" type="ORF">ACFQWG_00670</name>
</gene>
<organism evidence="2 3">
    <name type="scientific">Schaalia naturae</name>
    <dbReference type="NCBI Taxonomy" id="635203"/>
    <lineage>
        <taxon>Bacteria</taxon>
        <taxon>Bacillati</taxon>
        <taxon>Actinomycetota</taxon>
        <taxon>Actinomycetes</taxon>
        <taxon>Actinomycetales</taxon>
        <taxon>Actinomycetaceae</taxon>
        <taxon>Schaalia</taxon>
    </lineage>
</organism>
<reference evidence="3" key="1">
    <citation type="journal article" date="2019" name="Int. J. Syst. Evol. Microbiol.">
        <title>The Global Catalogue of Microorganisms (GCM) 10K type strain sequencing project: providing services to taxonomists for standard genome sequencing and annotation.</title>
        <authorList>
            <consortium name="The Broad Institute Genomics Platform"/>
            <consortium name="The Broad Institute Genome Sequencing Center for Infectious Disease"/>
            <person name="Wu L."/>
            <person name="Ma J."/>
        </authorList>
    </citation>
    <scope>NUCLEOTIDE SEQUENCE [LARGE SCALE GENOMIC DNA]</scope>
    <source>
        <strain evidence="3">CCUG 56698</strain>
    </source>
</reference>
<dbReference type="InterPro" id="IPR007569">
    <property type="entry name" value="DUF559"/>
</dbReference>
<evidence type="ECO:0000259" key="1">
    <source>
        <dbReference type="Pfam" id="PF04480"/>
    </source>
</evidence>
<name>A0ABW2SHY6_9ACTO</name>
<protein>
    <submittedName>
        <fullName evidence="2">DUF559 domain-containing protein</fullName>
    </submittedName>
</protein>
<dbReference type="Pfam" id="PF04480">
    <property type="entry name" value="DUF559"/>
    <property type="match status" value="1"/>
</dbReference>
<feature type="domain" description="DUF559" evidence="1">
    <location>
        <begin position="237"/>
        <end position="339"/>
    </location>
</feature>
<sequence>MNELERARAHIVVSTHATSHRCAARRDAGEIVRVHRNVYVHSSYLADAADRWDAARRATAARTCAVAMALGPGAVVVGQAAAAAHGIEAASDLVDVHVCVRSPSHRSREELPALPFPGGRIRGGVVPPVRLVRHETALEDSWTAWVAPGVRASDLPTTGAMCAQLLAPRDGTVAVSGILQAMSGFTRFADRVGASRIREGQARQQIADRLDRITARRGRRRARAVISAADGACESVPERVLLWILKAAGFAGVLTQVHHRVGGRDYYVDFEIPPYRVVVESDSDGKHQKHGETAADVHGSYDKQMRRQKALESIGLAFVRFKPNEYNDPSLVIEEIARRCGLRTPPRAVPSLLR</sequence>
<dbReference type="Proteomes" id="UP001596527">
    <property type="component" value="Unassembled WGS sequence"/>
</dbReference>
<dbReference type="Gene3D" id="3.40.960.10">
    <property type="entry name" value="VSR Endonuclease"/>
    <property type="match status" value="1"/>
</dbReference>
<evidence type="ECO:0000313" key="2">
    <source>
        <dbReference type="EMBL" id="MFC7579745.1"/>
    </source>
</evidence>
<proteinExistence type="predicted"/>